<keyword evidence="2" id="KW-1185">Reference proteome</keyword>
<evidence type="ECO:0000313" key="2">
    <source>
        <dbReference type="Proteomes" id="UP001648503"/>
    </source>
</evidence>
<dbReference type="Pfam" id="PF06325">
    <property type="entry name" value="PrmA"/>
    <property type="match status" value="1"/>
</dbReference>
<proteinExistence type="predicted"/>
<dbReference type="InterPro" id="IPR051720">
    <property type="entry name" value="rRNA_MeTrfase/Polyamine_Synth"/>
</dbReference>
<evidence type="ECO:0008006" key="3">
    <source>
        <dbReference type="Google" id="ProtNLM"/>
    </source>
</evidence>
<dbReference type="SUPFAM" id="SSF53335">
    <property type="entry name" value="S-adenosyl-L-methionine-dependent methyltransferases"/>
    <property type="match status" value="1"/>
</dbReference>
<evidence type="ECO:0000313" key="1">
    <source>
        <dbReference type="EMBL" id="KAH6598459.1"/>
    </source>
</evidence>
<sequence>MVYTAANTYDEIKDAIVLDLGVGCGILTCASAMMGAAVNIGVDIDSDALAQAHNNFDELDIQVDLVQADVQILLDTQLRALGTDHPEASSSGNDHHNGGVQGLLADTVLMNPPFGTKNNKGIDMVFLRVASRIAQKAIYSLHKSSTRDFILKKSREWGLAGKVVAELRYNIDSSYKFHKKKSVDIQVDFWRFEVLRGNE</sequence>
<organism evidence="1 2">
    <name type="scientific">Batrachochytrium salamandrivorans</name>
    <dbReference type="NCBI Taxonomy" id="1357716"/>
    <lineage>
        <taxon>Eukaryota</taxon>
        <taxon>Fungi</taxon>
        <taxon>Fungi incertae sedis</taxon>
        <taxon>Chytridiomycota</taxon>
        <taxon>Chytridiomycota incertae sedis</taxon>
        <taxon>Chytridiomycetes</taxon>
        <taxon>Rhizophydiales</taxon>
        <taxon>Rhizophydiales incertae sedis</taxon>
        <taxon>Batrachochytrium</taxon>
    </lineage>
</organism>
<dbReference type="PANTHER" id="PTHR23290:SF0">
    <property type="entry name" value="RRNA N6-ADENOSINE-METHYLTRANSFERASE METTL5"/>
    <property type="match status" value="1"/>
</dbReference>
<accession>A0ABQ8FHL3</accession>
<dbReference type="CDD" id="cd02440">
    <property type="entry name" value="AdoMet_MTases"/>
    <property type="match status" value="1"/>
</dbReference>
<dbReference type="EMBL" id="JAFCIX010000102">
    <property type="protein sequence ID" value="KAH6598459.1"/>
    <property type="molecule type" value="Genomic_DNA"/>
</dbReference>
<dbReference type="InterPro" id="IPR029063">
    <property type="entry name" value="SAM-dependent_MTases_sf"/>
</dbReference>
<dbReference type="PANTHER" id="PTHR23290">
    <property type="entry name" value="RRNA N6-ADENOSINE-METHYLTRANSFERASE METTL5"/>
    <property type="match status" value="1"/>
</dbReference>
<name>A0ABQ8FHL3_9FUNG</name>
<dbReference type="Proteomes" id="UP001648503">
    <property type="component" value="Unassembled WGS sequence"/>
</dbReference>
<dbReference type="Gene3D" id="3.40.50.150">
    <property type="entry name" value="Vaccinia Virus protein VP39"/>
    <property type="match status" value="1"/>
</dbReference>
<reference evidence="1 2" key="1">
    <citation type="submission" date="2021-02" db="EMBL/GenBank/DDBJ databases">
        <title>Variation within the Batrachochytrium salamandrivorans European outbreak.</title>
        <authorList>
            <person name="Kelly M."/>
            <person name="Pasmans F."/>
            <person name="Shea T.P."/>
            <person name="Munoz J.F."/>
            <person name="Carranza S."/>
            <person name="Cuomo C.A."/>
            <person name="Martel A."/>
        </authorList>
    </citation>
    <scope>NUCLEOTIDE SEQUENCE [LARGE SCALE GENOMIC DNA]</scope>
    <source>
        <strain evidence="1 2">AMFP18/2</strain>
    </source>
</reference>
<comment type="caution">
    <text evidence="1">The sequence shown here is derived from an EMBL/GenBank/DDBJ whole genome shotgun (WGS) entry which is preliminary data.</text>
</comment>
<protein>
    <recommendedName>
        <fullName evidence="3">Methyltransferase small domain-containing protein</fullName>
    </recommendedName>
</protein>
<gene>
    <name evidence="1" type="ORF">BASA50_003499</name>
</gene>